<evidence type="ECO:0000313" key="3">
    <source>
        <dbReference type="Proteomes" id="UP001243195"/>
    </source>
</evidence>
<accession>A0AAW8JHR6</accession>
<gene>
    <name evidence="2" type="ORF">RFH51_07840</name>
</gene>
<dbReference type="Proteomes" id="UP001243195">
    <property type="component" value="Unassembled WGS sequence"/>
</dbReference>
<evidence type="ECO:0000313" key="2">
    <source>
        <dbReference type="EMBL" id="MDQ9071364.1"/>
    </source>
</evidence>
<evidence type="ECO:0000256" key="1">
    <source>
        <dbReference type="SAM" id="MobiDB-lite"/>
    </source>
</evidence>
<name>A0AAW8JHR6_9GAMM</name>
<organism evidence="2 3">
    <name type="scientific">Acinetobacter gerneri</name>
    <dbReference type="NCBI Taxonomy" id="202952"/>
    <lineage>
        <taxon>Bacteria</taxon>
        <taxon>Pseudomonadati</taxon>
        <taxon>Pseudomonadota</taxon>
        <taxon>Gammaproteobacteria</taxon>
        <taxon>Moraxellales</taxon>
        <taxon>Moraxellaceae</taxon>
        <taxon>Acinetobacter</taxon>
    </lineage>
</organism>
<sequence>MRKITIFFSLIILCFVAIFFATPYWTLYKIKQAVDQNNAEALSSYIDYPSLRNNLKPQIQQQIQHKLGVDHPDNQIEVWGAVVSEKLSNQVVDLVVNPEAIQLLLQGKALKESIKLPSDQVISPIKKWFNKIENIFGVDSNPELSISPNAIVSEKEPQKTSEEKHISSDISGEKSQEKISMHYQDLNHFEVIIPSDDGQKTGFILKREGINWKIVNIKIKFF</sequence>
<reference evidence="2" key="1">
    <citation type="submission" date="2023-08" db="EMBL/GenBank/DDBJ databases">
        <title>Emergence of clinically-relevant ST2 carbapenem-resistant Acinetobacter baumannii strains in hospital sewages in Zhejiang, East of China.</title>
        <authorList>
            <person name="Kaichao C."/>
            <person name="Zhang R."/>
        </authorList>
    </citation>
    <scope>NUCLEOTIDE SEQUENCE</scope>
    <source>
        <strain evidence="2">M-SY-60</strain>
    </source>
</reference>
<dbReference type="RefSeq" id="WP_308955713.1">
    <property type="nucleotide sequence ID" value="NZ_JAVICY010000007.1"/>
</dbReference>
<protein>
    <submittedName>
        <fullName evidence="2">DUF2939 domain-containing protein</fullName>
    </submittedName>
</protein>
<dbReference type="EMBL" id="JAVIDA010000008">
    <property type="protein sequence ID" value="MDQ9071364.1"/>
    <property type="molecule type" value="Genomic_DNA"/>
</dbReference>
<dbReference type="InterPro" id="IPR021330">
    <property type="entry name" value="DUF2939"/>
</dbReference>
<proteinExistence type="predicted"/>
<feature type="region of interest" description="Disordered" evidence="1">
    <location>
        <begin position="155"/>
        <end position="174"/>
    </location>
</feature>
<dbReference type="AlphaFoldDB" id="A0AAW8JHR6"/>
<dbReference type="Pfam" id="PF11159">
    <property type="entry name" value="DUF2939"/>
    <property type="match status" value="1"/>
</dbReference>
<comment type="caution">
    <text evidence="2">The sequence shown here is derived from an EMBL/GenBank/DDBJ whole genome shotgun (WGS) entry which is preliminary data.</text>
</comment>